<name>A0A830HAI0_9CHLO</name>
<keyword evidence="1 2" id="KW-0560">Oxidoreductase</keyword>
<dbReference type="PROSITE" id="PS00671">
    <property type="entry name" value="D_2_HYDROXYACID_DH_3"/>
    <property type="match status" value="1"/>
</dbReference>
<dbReference type="CDD" id="cd12175">
    <property type="entry name" value="2-Hacid_dh_11"/>
    <property type="match status" value="1"/>
</dbReference>
<dbReference type="InterPro" id="IPR029753">
    <property type="entry name" value="D-isomer_DH_CS"/>
</dbReference>
<dbReference type="PANTHER" id="PTHR42938">
    <property type="entry name" value="FORMATE DEHYDROGENASE 1"/>
    <property type="match status" value="1"/>
</dbReference>
<dbReference type="GO" id="GO:0051287">
    <property type="term" value="F:NAD binding"/>
    <property type="evidence" value="ECO:0007669"/>
    <property type="project" value="InterPro"/>
</dbReference>
<dbReference type="EMBL" id="BNJQ01000003">
    <property type="protein sequence ID" value="GHP02601.1"/>
    <property type="molecule type" value="Genomic_DNA"/>
</dbReference>
<evidence type="ECO:0000256" key="2">
    <source>
        <dbReference type="RuleBase" id="RU003719"/>
    </source>
</evidence>
<feature type="compositionally biased region" description="Polar residues" evidence="3">
    <location>
        <begin position="1"/>
        <end position="19"/>
    </location>
</feature>
<evidence type="ECO:0000256" key="1">
    <source>
        <dbReference type="ARBA" id="ARBA00023002"/>
    </source>
</evidence>
<sequence length="492" mass="53153">MSSLWRSYMQRSASHINPSDPTPAGVFGKFRKGAPSDSSSSSGPLVSSDDVMLSDDCLPGPGGTSSDAMAPSHPVATATGREEADDVVISHSFQTNETEQTNSASQTSPPPKPPKKDMGGWRTIPANPFGEEPTVTLSSPMATPWRQRPTTSKEYNVVFCGTAFPSGYEFTKELSSESRYAGVFNVVRVQSIEDPDYASQIANAHVIVPFMWRVDKKMLNLAPNLKLVIQYGVGVEGVDIDECTRRGIYVSNIPADDTGNATACAEHALYLTLALARYQKKMADSLSSGGLGWPTGMMLRGKTVLIYGCGALGTCCAKLFSALGMTVLAIKRSPWKVIPAEISEAGSPHDLEAFGERADVVVLTCTQNASSMRVVNHEFISRMKRGFLLINIARGGLCDYNAVKRALDSGSMGGFGTDVWQVEPFPTTDTLLRHERVVATPHVAGVTDVSYRNMARIIMSAIDRVVRHGQPPEVKINDPLVRDMSSSSFMTL</sequence>
<dbReference type="AlphaFoldDB" id="A0A830HAI0"/>
<dbReference type="InterPro" id="IPR006140">
    <property type="entry name" value="D-isomer_DH_NAD-bd"/>
</dbReference>
<dbReference type="PANTHER" id="PTHR42938:SF25">
    <property type="entry name" value="D-ISOMER SPECIFIC 2-HYDROXYACID DEHYDROGENASE FAMILY PROTEIN"/>
    <property type="match status" value="1"/>
</dbReference>
<dbReference type="InterPro" id="IPR006139">
    <property type="entry name" value="D-isomer_2_OHA_DH_cat_dom"/>
</dbReference>
<gene>
    <name evidence="6" type="ORF">PPROV_000135700</name>
</gene>
<evidence type="ECO:0000313" key="7">
    <source>
        <dbReference type="Proteomes" id="UP000660262"/>
    </source>
</evidence>
<evidence type="ECO:0000259" key="4">
    <source>
        <dbReference type="Pfam" id="PF00389"/>
    </source>
</evidence>
<organism evidence="6 7">
    <name type="scientific">Pycnococcus provasolii</name>
    <dbReference type="NCBI Taxonomy" id="41880"/>
    <lineage>
        <taxon>Eukaryota</taxon>
        <taxon>Viridiplantae</taxon>
        <taxon>Chlorophyta</taxon>
        <taxon>Pseudoscourfieldiophyceae</taxon>
        <taxon>Pseudoscourfieldiales</taxon>
        <taxon>Pycnococcaceae</taxon>
        <taxon>Pycnococcus</taxon>
    </lineage>
</organism>
<feature type="compositionally biased region" description="Polar residues" evidence="3">
    <location>
        <begin position="94"/>
        <end position="107"/>
    </location>
</feature>
<dbReference type="SUPFAM" id="SSF52283">
    <property type="entry name" value="Formate/glycerate dehydrogenase catalytic domain-like"/>
    <property type="match status" value="1"/>
</dbReference>
<feature type="domain" description="D-isomer specific 2-hydroxyacid dehydrogenase NAD-binding" evidence="5">
    <location>
        <begin position="271"/>
        <end position="444"/>
    </location>
</feature>
<dbReference type="GO" id="GO:0004617">
    <property type="term" value="F:phosphoglycerate dehydrogenase activity"/>
    <property type="evidence" value="ECO:0007669"/>
    <property type="project" value="TreeGrafter"/>
</dbReference>
<dbReference type="OrthoDB" id="9991913at2759"/>
<evidence type="ECO:0000313" key="6">
    <source>
        <dbReference type="EMBL" id="GHP02601.1"/>
    </source>
</evidence>
<feature type="domain" description="D-isomer specific 2-hydroxyacid dehydrogenase catalytic" evidence="4">
    <location>
        <begin position="183"/>
        <end position="473"/>
    </location>
</feature>
<comment type="caution">
    <text evidence="6">The sequence shown here is derived from an EMBL/GenBank/DDBJ whole genome shotgun (WGS) entry which is preliminary data.</text>
</comment>
<protein>
    <recommendedName>
        <fullName evidence="8">D-isomer specific 2-hydroxyacid dehydrogenase NAD-binding domain-containing protein</fullName>
    </recommendedName>
</protein>
<comment type="similarity">
    <text evidence="2">Belongs to the D-isomer specific 2-hydroxyacid dehydrogenase family.</text>
</comment>
<dbReference type="Pfam" id="PF02826">
    <property type="entry name" value="2-Hacid_dh_C"/>
    <property type="match status" value="1"/>
</dbReference>
<feature type="compositionally biased region" description="Low complexity" evidence="3">
    <location>
        <begin position="36"/>
        <end position="56"/>
    </location>
</feature>
<feature type="region of interest" description="Disordered" evidence="3">
    <location>
        <begin position="94"/>
        <end position="147"/>
    </location>
</feature>
<dbReference type="Pfam" id="PF00389">
    <property type="entry name" value="2-Hacid_dh"/>
    <property type="match status" value="1"/>
</dbReference>
<dbReference type="InterPro" id="IPR036291">
    <property type="entry name" value="NAD(P)-bd_dom_sf"/>
</dbReference>
<evidence type="ECO:0008006" key="8">
    <source>
        <dbReference type="Google" id="ProtNLM"/>
    </source>
</evidence>
<feature type="region of interest" description="Disordered" evidence="3">
    <location>
        <begin position="1"/>
        <end position="82"/>
    </location>
</feature>
<reference evidence="6" key="1">
    <citation type="submission" date="2020-10" db="EMBL/GenBank/DDBJ databases">
        <title>Unveiling of a novel bifunctional photoreceptor, Dualchrome1, isolated from a cosmopolitan green alga.</title>
        <authorList>
            <person name="Suzuki S."/>
            <person name="Kawachi M."/>
        </authorList>
    </citation>
    <scope>NUCLEOTIDE SEQUENCE</scope>
    <source>
        <strain evidence="6">NIES 2893</strain>
    </source>
</reference>
<dbReference type="SUPFAM" id="SSF51735">
    <property type="entry name" value="NAD(P)-binding Rossmann-fold domains"/>
    <property type="match status" value="1"/>
</dbReference>
<dbReference type="Gene3D" id="3.40.50.720">
    <property type="entry name" value="NAD(P)-binding Rossmann-like Domain"/>
    <property type="match status" value="2"/>
</dbReference>
<accession>A0A830HAI0</accession>
<proteinExistence type="inferred from homology"/>
<evidence type="ECO:0000259" key="5">
    <source>
        <dbReference type="Pfam" id="PF02826"/>
    </source>
</evidence>
<keyword evidence="7" id="KW-1185">Reference proteome</keyword>
<evidence type="ECO:0000256" key="3">
    <source>
        <dbReference type="SAM" id="MobiDB-lite"/>
    </source>
</evidence>
<dbReference type="Proteomes" id="UP000660262">
    <property type="component" value="Unassembled WGS sequence"/>
</dbReference>